<dbReference type="eggNOG" id="COG1463">
    <property type="taxonomic scope" value="Bacteria"/>
</dbReference>
<keyword evidence="4" id="KW-1185">Reference proteome</keyword>
<dbReference type="NCBIfam" id="TIGR00996">
    <property type="entry name" value="Mtu_fam_mce"/>
    <property type="match status" value="1"/>
</dbReference>
<evidence type="ECO:0000313" key="3">
    <source>
        <dbReference type="EMBL" id="EWC63532.1"/>
    </source>
</evidence>
<dbReference type="Pfam" id="PF11887">
    <property type="entry name" value="Mce4_CUP1"/>
    <property type="match status" value="1"/>
</dbReference>
<dbReference type="Pfam" id="PF02470">
    <property type="entry name" value="MlaD"/>
    <property type="match status" value="1"/>
</dbReference>
<dbReference type="PANTHER" id="PTHR33371">
    <property type="entry name" value="INTERMEMBRANE PHOSPHOLIPID TRANSPORT SYSTEM BINDING PROTEIN MLAD-RELATED"/>
    <property type="match status" value="1"/>
</dbReference>
<dbReference type="PATRIC" id="fig|909613.9.peg.1227"/>
<dbReference type="InterPro" id="IPR003399">
    <property type="entry name" value="Mce/MlaD"/>
</dbReference>
<dbReference type="STRING" id="909613.UO65_1209"/>
<dbReference type="GO" id="GO:0005576">
    <property type="term" value="C:extracellular region"/>
    <property type="evidence" value="ECO:0007669"/>
    <property type="project" value="TreeGrafter"/>
</dbReference>
<name>W7J369_9PSEU</name>
<organism evidence="3 4">
    <name type="scientific">Actinokineospora spheciospongiae</name>
    <dbReference type="NCBI Taxonomy" id="909613"/>
    <lineage>
        <taxon>Bacteria</taxon>
        <taxon>Bacillati</taxon>
        <taxon>Actinomycetota</taxon>
        <taxon>Actinomycetes</taxon>
        <taxon>Pseudonocardiales</taxon>
        <taxon>Pseudonocardiaceae</taxon>
        <taxon>Actinokineospora</taxon>
    </lineage>
</organism>
<reference evidence="3 4" key="1">
    <citation type="journal article" date="2014" name="Genome Announc.">
        <title>Draft Genome Sequence of the Antitrypanosomally Active Sponge-Associated Bacterium Actinokineospora sp. Strain EG49.</title>
        <authorList>
            <person name="Harjes J."/>
            <person name="Ryu T."/>
            <person name="Abdelmohsen U.R."/>
            <person name="Moitinho-Silva L."/>
            <person name="Horn H."/>
            <person name="Ravasi T."/>
            <person name="Hentschel U."/>
        </authorList>
    </citation>
    <scope>NUCLEOTIDE SEQUENCE [LARGE SCALE GENOMIC DNA]</scope>
    <source>
        <strain evidence="3 4">EG49</strain>
    </source>
</reference>
<accession>W7J369</accession>
<sequence>MRGLVAPLVKLAVFMVVTVAATGVLAVSIANIDLSDTTTYTARFTDATQLLPGDDVRISGVRVGQVEEVAIADRKQAEVRFSVTAGRRLPASVTAQIKFRNLVGQRYVALGQGAGGDPNAVLDPDGVIPLERTRPALDLTQLFNGFKPLFQALSPDDVNKLSYEVIQVLQGEGGTVENLLAHTATLTTTLADKDRVIGEVITNLNGVLGAINSRGDQLGQLVGQVQQLVSGLAGDREPIGEAIDALGGLATTTSGLLTEAREPLRQDIAALGGLVDNLNADESTVERFIQFLPQKTETLARTVSYGSWLNFFLCSASGQIGVPGLITTPIDIPVLPANQPRCTTP</sequence>
<proteinExistence type="predicted"/>
<dbReference type="InterPro" id="IPR005693">
    <property type="entry name" value="Mce"/>
</dbReference>
<dbReference type="Proteomes" id="UP000019277">
    <property type="component" value="Unassembled WGS sequence"/>
</dbReference>
<evidence type="ECO:0000313" key="4">
    <source>
        <dbReference type="Proteomes" id="UP000019277"/>
    </source>
</evidence>
<evidence type="ECO:0000259" key="2">
    <source>
        <dbReference type="Pfam" id="PF11887"/>
    </source>
</evidence>
<feature type="domain" description="Mce/MlaD" evidence="1">
    <location>
        <begin position="37"/>
        <end position="112"/>
    </location>
</feature>
<dbReference type="InterPro" id="IPR024516">
    <property type="entry name" value="Mce_C"/>
</dbReference>
<dbReference type="EMBL" id="AYXG01000043">
    <property type="protein sequence ID" value="EWC63532.1"/>
    <property type="molecule type" value="Genomic_DNA"/>
</dbReference>
<dbReference type="OrthoDB" id="338143at2"/>
<feature type="domain" description="Mammalian cell entry C-terminal" evidence="2">
    <location>
        <begin position="121"/>
        <end position="292"/>
    </location>
</feature>
<gene>
    <name evidence="3" type="ORF">UO65_1209</name>
</gene>
<dbReference type="PANTHER" id="PTHR33371:SF17">
    <property type="entry name" value="MCE-FAMILY PROTEIN MCE1B"/>
    <property type="match status" value="1"/>
</dbReference>
<dbReference type="RefSeq" id="WP_035279486.1">
    <property type="nucleotide sequence ID" value="NZ_AYXG01000043.1"/>
</dbReference>
<dbReference type="InterPro" id="IPR052336">
    <property type="entry name" value="MlaD_Phospholipid_Transporter"/>
</dbReference>
<evidence type="ECO:0000259" key="1">
    <source>
        <dbReference type="Pfam" id="PF02470"/>
    </source>
</evidence>
<comment type="caution">
    <text evidence="3">The sequence shown here is derived from an EMBL/GenBank/DDBJ whole genome shotgun (WGS) entry which is preliminary data.</text>
</comment>
<protein>
    <submittedName>
        <fullName evidence="3">MCE-family protein Mce1B</fullName>
    </submittedName>
</protein>
<dbReference type="AlphaFoldDB" id="W7J369"/>
<dbReference type="GO" id="GO:0051701">
    <property type="term" value="P:biological process involved in interaction with host"/>
    <property type="evidence" value="ECO:0007669"/>
    <property type="project" value="TreeGrafter"/>
</dbReference>